<dbReference type="SUPFAM" id="SSF55961">
    <property type="entry name" value="Bet v1-like"/>
    <property type="match status" value="1"/>
</dbReference>
<dbReference type="Proteomes" id="UP000789706">
    <property type="component" value="Unassembled WGS sequence"/>
</dbReference>
<keyword evidence="2" id="KW-1133">Transmembrane helix</keyword>
<keyword evidence="2" id="KW-0472">Membrane</keyword>
<evidence type="ECO:0000313" key="3">
    <source>
        <dbReference type="EMBL" id="CAG8624962.1"/>
    </source>
</evidence>
<proteinExistence type="predicted"/>
<dbReference type="Gene3D" id="3.30.530.20">
    <property type="match status" value="1"/>
</dbReference>
<feature type="non-terminal residue" evidence="3">
    <location>
        <position position="504"/>
    </location>
</feature>
<evidence type="ECO:0000256" key="2">
    <source>
        <dbReference type="SAM" id="Phobius"/>
    </source>
</evidence>
<feature type="transmembrane region" description="Helical" evidence="2">
    <location>
        <begin position="278"/>
        <end position="298"/>
    </location>
</feature>
<feature type="transmembrane region" description="Helical" evidence="2">
    <location>
        <begin position="139"/>
        <end position="158"/>
    </location>
</feature>
<keyword evidence="4" id="KW-1185">Reference proteome</keyword>
<feature type="transmembrane region" description="Helical" evidence="2">
    <location>
        <begin position="195"/>
        <end position="215"/>
    </location>
</feature>
<accession>A0A9N9D3J8</accession>
<reference evidence="3" key="1">
    <citation type="submission" date="2021-06" db="EMBL/GenBank/DDBJ databases">
        <authorList>
            <person name="Kallberg Y."/>
            <person name="Tangrot J."/>
            <person name="Rosling A."/>
        </authorList>
    </citation>
    <scope>NUCLEOTIDE SEQUENCE</scope>
    <source>
        <strain evidence="3">AZ414A</strain>
    </source>
</reference>
<sequence length="504" mass="56871">NVKHVTSGVLIVASVFPPTVAPGSAIFLRSVMDTTPAKNMLICQPAHETVNFAIETIKTFDQSDLRIRDGMILTGFVLLIMATLTYWGDRKSRCEVSRARIYVALYAFCTALFAFIRAIIDTNKVLLIGAATHNTFERGLFGCDYFMLFIYAYRLYYSSDNSPGHDIFKYGLYASIWYFGQIYTLIGLGLGIHEWVALAFEWMLIFSTVPTFYFNRIVVLKWKEMIHNVEHPETKVSQLITSDPNEEGRSEKDSLLDSPEKIQQDEDLCVNISNSHKYYILGICLVLSWITIFGPLIIPECLAQLDAVKPTLPLGPTILSFPEIPSTAVTGMTIINTAPNNKKALLEELQQAIFDQPYYNSLVESMQLIGPFQVVKPGFLVSGLLTMVFQFTVNCPIDYVWPKISNFSDSTFVLGVKKTNLEAPDVKVMVLENDHLVKMRLLKMDNDNHQWIQQMVSGLPFKAYTVTVTLTPGKTGLQNMTLSHYLAEFISSDEMSNIEARNFL</sequence>
<feature type="compositionally biased region" description="Basic and acidic residues" evidence="1">
    <location>
        <begin position="246"/>
        <end position="257"/>
    </location>
</feature>
<feature type="transmembrane region" description="Helical" evidence="2">
    <location>
        <begin position="70"/>
        <end position="87"/>
    </location>
</feature>
<comment type="caution">
    <text evidence="3">The sequence shown here is derived from an EMBL/GenBank/DDBJ whole genome shotgun (WGS) entry which is preliminary data.</text>
</comment>
<dbReference type="AlphaFoldDB" id="A0A9N9D3J8"/>
<evidence type="ECO:0000313" key="4">
    <source>
        <dbReference type="Proteomes" id="UP000789706"/>
    </source>
</evidence>
<feature type="transmembrane region" description="Helical" evidence="2">
    <location>
        <begin position="170"/>
        <end position="189"/>
    </location>
</feature>
<dbReference type="InterPro" id="IPR023393">
    <property type="entry name" value="START-like_dom_sf"/>
</dbReference>
<feature type="transmembrane region" description="Helical" evidence="2">
    <location>
        <begin position="99"/>
        <end position="119"/>
    </location>
</feature>
<feature type="region of interest" description="Disordered" evidence="1">
    <location>
        <begin position="237"/>
        <end position="257"/>
    </location>
</feature>
<organism evidence="3 4">
    <name type="scientific">Diversispora eburnea</name>
    <dbReference type="NCBI Taxonomy" id="1213867"/>
    <lineage>
        <taxon>Eukaryota</taxon>
        <taxon>Fungi</taxon>
        <taxon>Fungi incertae sedis</taxon>
        <taxon>Mucoromycota</taxon>
        <taxon>Glomeromycotina</taxon>
        <taxon>Glomeromycetes</taxon>
        <taxon>Diversisporales</taxon>
        <taxon>Diversisporaceae</taxon>
        <taxon>Diversispora</taxon>
    </lineage>
</organism>
<keyword evidence="2" id="KW-0812">Transmembrane</keyword>
<protein>
    <submittedName>
        <fullName evidence="3">9428_t:CDS:1</fullName>
    </submittedName>
</protein>
<dbReference type="EMBL" id="CAJVPK010003240">
    <property type="protein sequence ID" value="CAG8624962.1"/>
    <property type="molecule type" value="Genomic_DNA"/>
</dbReference>
<dbReference type="OrthoDB" id="10349460at2759"/>
<evidence type="ECO:0000256" key="1">
    <source>
        <dbReference type="SAM" id="MobiDB-lite"/>
    </source>
</evidence>
<gene>
    <name evidence="3" type="ORF">DEBURN_LOCUS10526</name>
</gene>
<name>A0A9N9D3J8_9GLOM</name>